<dbReference type="Proteomes" id="UP000031668">
    <property type="component" value="Unassembled WGS sequence"/>
</dbReference>
<reference evidence="1 2" key="1">
    <citation type="journal article" date="2014" name="Genome Biol. Evol.">
        <title>The genome of the myxosporean Thelohanellus kitauei shows adaptations to nutrient acquisition within its fish host.</title>
        <authorList>
            <person name="Yang Y."/>
            <person name="Xiong J."/>
            <person name="Zhou Z."/>
            <person name="Huo F."/>
            <person name="Miao W."/>
            <person name="Ran C."/>
            <person name="Liu Y."/>
            <person name="Zhang J."/>
            <person name="Feng J."/>
            <person name="Wang M."/>
            <person name="Wang M."/>
            <person name="Wang L."/>
            <person name="Yao B."/>
        </authorList>
    </citation>
    <scope>NUCLEOTIDE SEQUENCE [LARGE SCALE GENOMIC DNA]</scope>
    <source>
        <strain evidence="1">Wuqing</strain>
    </source>
</reference>
<proteinExistence type="predicted"/>
<name>A0A0C2IAD8_THEKT</name>
<dbReference type="EMBL" id="JWZT01005020">
    <property type="protein sequence ID" value="KII62283.1"/>
    <property type="molecule type" value="Genomic_DNA"/>
</dbReference>
<accession>A0A0C2IAD8</accession>
<dbReference type="AlphaFoldDB" id="A0A0C2IAD8"/>
<evidence type="ECO:0000313" key="1">
    <source>
        <dbReference type="EMBL" id="KII62283.1"/>
    </source>
</evidence>
<protein>
    <submittedName>
        <fullName evidence="1">Uncharacterized protein</fullName>
    </submittedName>
</protein>
<evidence type="ECO:0000313" key="2">
    <source>
        <dbReference type="Proteomes" id="UP000031668"/>
    </source>
</evidence>
<keyword evidence="2" id="KW-1185">Reference proteome</keyword>
<gene>
    <name evidence="1" type="ORF">RF11_07564</name>
</gene>
<sequence>MVNSSKISFREADEVSSIHRKKFEKVRLTRRSEAFCIEEMFEDLISQLKGCVPLFQLLSLAFDECIHICETEQFVIFSQRNFRKLPIGFKLLSLPITADL</sequence>
<organism evidence="1 2">
    <name type="scientific">Thelohanellus kitauei</name>
    <name type="common">Myxosporean</name>
    <dbReference type="NCBI Taxonomy" id="669202"/>
    <lineage>
        <taxon>Eukaryota</taxon>
        <taxon>Metazoa</taxon>
        <taxon>Cnidaria</taxon>
        <taxon>Myxozoa</taxon>
        <taxon>Myxosporea</taxon>
        <taxon>Bivalvulida</taxon>
        <taxon>Platysporina</taxon>
        <taxon>Myxobolidae</taxon>
        <taxon>Thelohanellus</taxon>
    </lineage>
</organism>
<comment type="caution">
    <text evidence="1">The sequence shown here is derived from an EMBL/GenBank/DDBJ whole genome shotgun (WGS) entry which is preliminary data.</text>
</comment>